<comment type="caution">
    <text evidence="3">The sequence shown here is derived from an EMBL/GenBank/DDBJ whole genome shotgun (WGS) entry which is preliminary data.</text>
</comment>
<sequence length="352" mass="40818">MRKNLYNIIKNEYDKKQRLAYDNLTERRNALYEKVPRLMEIEDEINKLGLKYNKMILLSENSYHQAVDELTRNIDSLKKERENILLSMGYSKDYLEAVYECSQCKDKGYTEGAHGFESCTCFKQQFIALSFEKSNLKLTENENFDNFDETLFPDNINEEKYGIKKSPRDHILGIKEKCLKFIENFSDPNEKNLYFCGPTGVGKTFMASCIASEILKKGGTVLYQTAPILFDTISSSKIKSFKDEVDEDSKYNSIFETDLLIIDDLGTESQTTSRFAEFLNILNIRQLNNLARPCKIIISTNIEANKLYDYYKERVASRIIGGFSFIKFAGEDIRSKTKSQRITNQVGKERYE</sequence>
<evidence type="ECO:0000313" key="4">
    <source>
        <dbReference type="Proteomes" id="UP000036923"/>
    </source>
</evidence>
<dbReference type="InterPro" id="IPR002611">
    <property type="entry name" value="IstB_ATP-bd"/>
</dbReference>
<evidence type="ECO:0000256" key="1">
    <source>
        <dbReference type="SAM" id="Coils"/>
    </source>
</evidence>
<dbReference type="Pfam" id="PF01695">
    <property type="entry name" value="IstB_IS21"/>
    <property type="match status" value="1"/>
</dbReference>
<dbReference type="CDD" id="cd00009">
    <property type="entry name" value="AAA"/>
    <property type="match status" value="1"/>
</dbReference>
<dbReference type="NCBIfam" id="NF005304">
    <property type="entry name" value="PRK06835.1"/>
    <property type="match status" value="1"/>
</dbReference>
<dbReference type="PANTHER" id="PTHR30050:SF4">
    <property type="entry name" value="ATP-BINDING PROTEIN RV3427C IN INSERTION SEQUENCE-RELATED"/>
    <property type="match status" value="1"/>
</dbReference>
<gene>
    <name evidence="3" type="ORF">Bccel_5107</name>
</gene>
<feature type="coiled-coil region" evidence="1">
    <location>
        <begin position="60"/>
        <end position="87"/>
    </location>
</feature>
<keyword evidence="3" id="KW-0547">Nucleotide-binding</keyword>
<dbReference type="RefSeq" id="WP_036943447.1">
    <property type="nucleotide sequence ID" value="NZ_JQKC01000021.1"/>
</dbReference>
<evidence type="ECO:0000259" key="2">
    <source>
        <dbReference type="SMART" id="SM00382"/>
    </source>
</evidence>
<keyword evidence="3" id="KW-0067">ATP-binding</keyword>
<dbReference type="eggNOG" id="COG1484">
    <property type="taxonomic scope" value="Bacteria"/>
</dbReference>
<dbReference type="PANTHER" id="PTHR30050">
    <property type="entry name" value="CHROMOSOMAL REPLICATION INITIATOR PROTEIN DNAA"/>
    <property type="match status" value="1"/>
</dbReference>
<dbReference type="AlphaFoldDB" id="A0A0L6JW44"/>
<dbReference type="SUPFAM" id="SSF52540">
    <property type="entry name" value="P-loop containing nucleoside triphosphate hydrolases"/>
    <property type="match status" value="1"/>
</dbReference>
<accession>A0A0L6JW44</accession>
<reference evidence="4" key="1">
    <citation type="submission" date="2015-07" db="EMBL/GenBank/DDBJ databases">
        <title>Near-Complete Genome Sequence of the Cellulolytic Bacterium Bacteroides (Pseudobacteroides) cellulosolvens ATCC 35603.</title>
        <authorList>
            <person name="Dassa B."/>
            <person name="Utturkar S.M."/>
            <person name="Klingeman D.M."/>
            <person name="Hurt R.A."/>
            <person name="Keller M."/>
            <person name="Xu J."/>
            <person name="Reddy Y.H.K."/>
            <person name="Borovok I."/>
            <person name="Grinberg I.R."/>
            <person name="Lamed R."/>
            <person name="Zhivin O."/>
            <person name="Bayer E.A."/>
            <person name="Brown S.D."/>
        </authorList>
    </citation>
    <scope>NUCLEOTIDE SEQUENCE [LARGE SCALE GENOMIC DNA]</scope>
    <source>
        <strain evidence="4">DSM 2933</strain>
    </source>
</reference>
<dbReference type="InterPro" id="IPR027417">
    <property type="entry name" value="P-loop_NTPase"/>
</dbReference>
<dbReference type="Gene3D" id="3.40.50.300">
    <property type="entry name" value="P-loop containing nucleotide triphosphate hydrolases"/>
    <property type="match status" value="1"/>
</dbReference>
<dbReference type="STRING" id="398512.Bccel_5107"/>
<dbReference type="GO" id="GO:0006260">
    <property type="term" value="P:DNA replication"/>
    <property type="evidence" value="ECO:0007669"/>
    <property type="project" value="TreeGrafter"/>
</dbReference>
<dbReference type="OrthoDB" id="9776217at2"/>
<dbReference type="InterPro" id="IPR003593">
    <property type="entry name" value="AAA+_ATPase"/>
</dbReference>
<organism evidence="3 4">
    <name type="scientific">Pseudobacteroides cellulosolvens ATCC 35603 = DSM 2933</name>
    <dbReference type="NCBI Taxonomy" id="398512"/>
    <lineage>
        <taxon>Bacteria</taxon>
        <taxon>Bacillati</taxon>
        <taxon>Bacillota</taxon>
        <taxon>Clostridia</taxon>
        <taxon>Eubacteriales</taxon>
        <taxon>Oscillospiraceae</taxon>
        <taxon>Pseudobacteroides</taxon>
    </lineage>
</organism>
<name>A0A0L6JW44_9FIRM</name>
<dbReference type="SMART" id="SM00382">
    <property type="entry name" value="AAA"/>
    <property type="match status" value="1"/>
</dbReference>
<dbReference type="EMBL" id="LGTC01000001">
    <property type="protein sequence ID" value="KNY29830.1"/>
    <property type="molecule type" value="Genomic_DNA"/>
</dbReference>
<dbReference type="Proteomes" id="UP000036923">
    <property type="component" value="Unassembled WGS sequence"/>
</dbReference>
<dbReference type="GO" id="GO:0005524">
    <property type="term" value="F:ATP binding"/>
    <property type="evidence" value="ECO:0007669"/>
    <property type="project" value="UniProtKB-KW"/>
</dbReference>
<proteinExistence type="predicted"/>
<keyword evidence="1" id="KW-0175">Coiled coil</keyword>
<feature type="domain" description="AAA+ ATPase" evidence="2">
    <location>
        <begin position="189"/>
        <end position="334"/>
    </location>
</feature>
<protein>
    <submittedName>
        <fullName evidence="3">IstB domain protein ATP-binding protein</fullName>
    </submittedName>
</protein>
<evidence type="ECO:0000313" key="3">
    <source>
        <dbReference type="EMBL" id="KNY29830.1"/>
    </source>
</evidence>
<keyword evidence="4" id="KW-1185">Reference proteome</keyword>